<feature type="transmembrane region" description="Helical" evidence="1">
    <location>
        <begin position="77"/>
        <end position="97"/>
    </location>
</feature>
<proteinExistence type="predicted"/>
<accession>Q1Q9A8</accession>
<feature type="transmembrane region" description="Helical" evidence="1">
    <location>
        <begin position="34"/>
        <end position="57"/>
    </location>
</feature>
<dbReference type="HOGENOM" id="CLU_151303_0_0_6"/>
<evidence type="ECO:0000256" key="1">
    <source>
        <dbReference type="SAM" id="Phobius"/>
    </source>
</evidence>
<dbReference type="AlphaFoldDB" id="Q1Q9A8"/>
<keyword evidence="1" id="KW-0812">Transmembrane</keyword>
<keyword evidence="1" id="KW-0472">Membrane</keyword>
<dbReference type="EMBL" id="CP000323">
    <property type="protein sequence ID" value="ABE75745.1"/>
    <property type="molecule type" value="Genomic_DNA"/>
</dbReference>
<gene>
    <name evidence="2" type="ordered locus">Pcryo_1968</name>
</gene>
<name>Q1Q9A8_PSYCK</name>
<sequence length="99" mass="11507">MFIKFKVRIIQTVQSGCCYDVLNNDGCEIIMWQAYFFILPIGLGILTLVVSLIFLFAYITSNDNATRLPAFNWFKRLIVVAFLLLSIGLFMTFTYFWGR</sequence>
<dbReference type="Proteomes" id="UP000002425">
    <property type="component" value="Chromosome"/>
</dbReference>
<evidence type="ECO:0000313" key="2">
    <source>
        <dbReference type="EMBL" id="ABE75745.1"/>
    </source>
</evidence>
<keyword evidence="1" id="KW-1133">Transmembrane helix</keyword>
<dbReference type="KEGG" id="pcr:Pcryo_1968"/>
<reference evidence="2" key="1">
    <citation type="submission" date="2006-03" db="EMBL/GenBank/DDBJ databases">
        <title>Complete sequence of chromosome of Psychrobacter cryohalolentis K5.</title>
        <authorList>
            <consortium name="US DOE Joint Genome Institute"/>
            <person name="Copeland A."/>
            <person name="Lucas S."/>
            <person name="Lapidus A."/>
            <person name="Barry K."/>
            <person name="Detter J.C."/>
            <person name="Glavina del Rio T."/>
            <person name="Hammon N."/>
            <person name="Israni S."/>
            <person name="Dalin E."/>
            <person name="Tice H."/>
            <person name="Pitluck S."/>
            <person name="Brettin T."/>
            <person name="Bruce D."/>
            <person name="Han C."/>
            <person name="Tapia R."/>
            <person name="Sims D.R."/>
            <person name="Gilna P."/>
            <person name="Schmutz J."/>
            <person name="Larimer F."/>
            <person name="Land M."/>
            <person name="Hauser L."/>
            <person name="Kyrpides N."/>
            <person name="Kim E."/>
            <person name="Richardson P."/>
        </authorList>
    </citation>
    <scope>NUCLEOTIDE SEQUENCE</scope>
    <source>
        <strain evidence="2">K5</strain>
    </source>
</reference>
<keyword evidence="3" id="KW-1185">Reference proteome</keyword>
<protein>
    <submittedName>
        <fullName evidence="2">Uncharacterized protein</fullName>
    </submittedName>
</protein>
<evidence type="ECO:0000313" key="3">
    <source>
        <dbReference type="Proteomes" id="UP000002425"/>
    </source>
</evidence>
<organism evidence="2 3">
    <name type="scientific">Psychrobacter cryohalolentis (strain ATCC BAA-1226 / DSM 17306 / VKM B-2378 / K5)</name>
    <dbReference type="NCBI Taxonomy" id="335284"/>
    <lineage>
        <taxon>Bacteria</taxon>
        <taxon>Pseudomonadati</taxon>
        <taxon>Pseudomonadota</taxon>
        <taxon>Gammaproteobacteria</taxon>
        <taxon>Moraxellales</taxon>
        <taxon>Moraxellaceae</taxon>
        <taxon>Psychrobacter</taxon>
    </lineage>
</organism>